<dbReference type="InterPro" id="IPR002035">
    <property type="entry name" value="VWF_A"/>
</dbReference>
<comment type="caution">
    <text evidence="3">The sequence shown here is derived from an EMBL/GenBank/DDBJ whole genome shotgun (WGS) entry which is preliminary data.</text>
</comment>
<dbReference type="Proteomes" id="UP000828390">
    <property type="component" value="Unassembled WGS sequence"/>
</dbReference>
<accession>A0A9D4CBG2</accession>
<dbReference type="PANTHER" id="PTHR24020:SF84">
    <property type="entry name" value="VWFA DOMAIN-CONTAINING PROTEIN"/>
    <property type="match status" value="1"/>
</dbReference>
<evidence type="ECO:0000313" key="3">
    <source>
        <dbReference type="EMBL" id="KAH3721028.1"/>
    </source>
</evidence>
<dbReference type="AlphaFoldDB" id="A0A9D4CBG2"/>
<feature type="signal peptide" evidence="1">
    <location>
        <begin position="1"/>
        <end position="21"/>
    </location>
</feature>
<feature type="domain" description="VWFA" evidence="2">
    <location>
        <begin position="179"/>
        <end position="362"/>
    </location>
</feature>
<evidence type="ECO:0000259" key="2">
    <source>
        <dbReference type="PROSITE" id="PS50234"/>
    </source>
</evidence>
<dbReference type="SUPFAM" id="SSF53300">
    <property type="entry name" value="vWA-like"/>
    <property type="match status" value="1"/>
</dbReference>
<dbReference type="OrthoDB" id="6068515at2759"/>
<evidence type="ECO:0000256" key="1">
    <source>
        <dbReference type="SAM" id="SignalP"/>
    </source>
</evidence>
<dbReference type="InterPro" id="IPR045860">
    <property type="entry name" value="Snake_toxin-like_sf"/>
</dbReference>
<organism evidence="3 4">
    <name type="scientific">Dreissena polymorpha</name>
    <name type="common">Zebra mussel</name>
    <name type="synonym">Mytilus polymorpha</name>
    <dbReference type="NCBI Taxonomy" id="45954"/>
    <lineage>
        <taxon>Eukaryota</taxon>
        <taxon>Metazoa</taxon>
        <taxon>Spiralia</taxon>
        <taxon>Lophotrochozoa</taxon>
        <taxon>Mollusca</taxon>
        <taxon>Bivalvia</taxon>
        <taxon>Autobranchia</taxon>
        <taxon>Heteroconchia</taxon>
        <taxon>Euheterodonta</taxon>
        <taxon>Imparidentia</taxon>
        <taxon>Neoheterodontei</taxon>
        <taxon>Myida</taxon>
        <taxon>Dreissenoidea</taxon>
        <taxon>Dreissenidae</taxon>
        <taxon>Dreissena</taxon>
    </lineage>
</organism>
<dbReference type="Pfam" id="PF00092">
    <property type="entry name" value="VWA"/>
    <property type="match status" value="1"/>
</dbReference>
<dbReference type="InterPro" id="IPR050525">
    <property type="entry name" value="ECM_Assembly_Org"/>
</dbReference>
<dbReference type="SMART" id="SM00327">
    <property type="entry name" value="VWA"/>
    <property type="match status" value="1"/>
</dbReference>
<dbReference type="Gene3D" id="3.40.50.410">
    <property type="entry name" value="von Willebrand factor, type A domain"/>
    <property type="match status" value="1"/>
</dbReference>
<dbReference type="SUPFAM" id="SSF57302">
    <property type="entry name" value="Snake toxin-like"/>
    <property type="match status" value="1"/>
</dbReference>
<proteinExistence type="predicted"/>
<sequence>MDLRKFVWIYSLLCMGRGVFGVDGDVCKDIDTQACVLMAQRNPALCQDQVLSQTACPKFCKICPLECYHCEVAVRDYMDCNTTAACDVNQQCILQKLHSSRDGHDEYVMGCASLQLCDGIGLSLAFGRRTLHERNVALTCCDTDRCNLPTQSSTVPNTFTVPNIITQITTQHVPSCVKDIVLIVEDFGSRHTGVENSTPYVTAFLKELVARIPIGQTDSLLELSLIDSDITSVWSLTDHVSNYSLQSAINGIPFQQRTDHLDINDLVNFLSRQAFTITTGNRPNVPNVVVIFVDQQARPNTVAGLDFEAHTVQRVSGDIIVVNIGLHQHSAMAQIATLLATDANHVLSVKGYDALHGIKDTLVNLICN</sequence>
<reference evidence="3" key="2">
    <citation type="submission" date="2020-11" db="EMBL/GenBank/DDBJ databases">
        <authorList>
            <person name="McCartney M.A."/>
            <person name="Auch B."/>
            <person name="Kono T."/>
            <person name="Mallez S."/>
            <person name="Becker A."/>
            <person name="Gohl D.M."/>
            <person name="Silverstein K.A.T."/>
            <person name="Koren S."/>
            <person name="Bechman K.B."/>
            <person name="Herman A."/>
            <person name="Abrahante J.E."/>
            <person name="Garbe J."/>
        </authorList>
    </citation>
    <scope>NUCLEOTIDE SEQUENCE</scope>
    <source>
        <strain evidence="3">Duluth1</strain>
        <tissue evidence="3">Whole animal</tissue>
    </source>
</reference>
<keyword evidence="1" id="KW-0732">Signal</keyword>
<reference evidence="3" key="1">
    <citation type="journal article" date="2019" name="bioRxiv">
        <title>The Genome of the Zebra Mussel, Dreissena polymorpha: A Resource for Invasive Species Research.</title>
        <authorList>
            <person name="McCartney M.A."/>
            <person name="Auch B."/>
            <person name="Kono T."/>
            <person name="Mallez S."/>
            <person name="Zhang Y."/>
            <person name="Obille A."/>
            <person name="Becker A."/>
            <person name="Abrahante J.E."/>
            <person name="Garbe J."/>
            <person name="Badalamenti J.P."/>
            <person name="Herman A."/>
            <person name="Mangelson H."/>
            <person name="Liachko I."/>
            <person name="Sullivan S."/>
            <person name="Sone E.D."/>
            <person name="Koren S."/>
            <person name="Silverstein K.A.T."/>
            <person name="Beckman K.B."/>
            <person name="Gohl D.M."/>
        </authorList>
    </citation>
    <scope>NUCLEOTIDE SEQUENCE</scope>
    <source>
        <strain evidence="3">Duluth1</strain>
        <tissue evidence="3">Whole animal</tissue>
    </source>
</reference>
<keyword evidence="4" id="KW-1185">Reference proteome</keyword>
<dbReference type="InterPro" id="IPR036465">
    <property type="entry name" value="vWFA_dom_sf"/>
</dbReference>
<dbReference type="Gene3D" id="2.10.60.10">
    <property type="entry name" value="CD59"/>
    <property type="match status" value="1"/>
</dbReference>
<gene>
    <name evidence="3" type="ORF">DPMN_063941</name>
</gene>
<evidence type="ECO:0000313" key="4">
    <source>
        <dbReference type="Proteomes" id="UP000828390"/>
    </source>
</evidence>
<dbReference type="PROSITE" id="PS50234">
    <property type="entry name" value="VWFA"/>
    <property type="match status" value="1"/>
</dbReference>
<feature type="chain" id="PRO_5038615018" description="VWFA domain-containing protein" evidence="1">
    <location>
        <begin position="22"/>
        <end position="368"/>
    </location>
</feature>
<dbReference type="EMBL" id="JAIWYP010000013">
    <property type="protein sequence ID" value="KAH3721028.1"/>
    <property type="molecule type" value="Genomic_DNA"/>
</dbReference>
<protein>
    <recommendedName>
        <fullName evidence="2">VWFA domain-containing protein</fullName>
    </recommendedName>
</protein>
<dbReference type="PANTHER" id="PTHR24020">
    <property type="entry name" value="COLLAGEN ALPHA"/>
    <property type="match status" value="1"/>
</dbReference>
<name>A0A9D4CBG2_DREPO</name>